<dbReference type="AlphaFoldDB" id="A0A8J7MH43"/>
<keyword evidence="3" id="KW-1185">Reference proteome</keyword>
<sequence length="224" mass="25800">MNFPKVVWVSLLATIGYAVLHFYTADQYYQAGLQIKSLIAGNAIYGDLLKFCFFIVMLVCWFVGLFRVFTQKKYQPAVICTVMLAISLGMKYIPVPTYFDGIEQAVAENDQAFYQALREEVLLADQTVDKSSSRHDEITMPAEIYEKYPRLGELFPDHYSFEQEDVRYKIEDDALNIFRGNGLVGHHGVRIYKAPKADPYEGVSEYIGSFRKVYPTVYTYCRSY</sequence>
<reference evidence="2" key="1">
    <citation type="submission" date="2021-01" db="EMBL/GenBank/DDBJ databases">
        <title>Modified the classification status of verrucomicrobia.</title>
        <authorList>
            <person name="Feng X."/>
        </authorList>
    </citation>
    <scope>NUCLEOTIDE SEQUENCE</scope>
    <source>
        <strain evidence="2">_KCTC 22039</strain>
    </source>
</reference>
<keyword evidence="1" id="KW-0812">Transmembrane</keyword>
<evidence type="ECO:0000256" key="1">
    <source>
        <dbReference type="SAM" id="Phobius"/>
    </source>
</evidence>
<accession>A0A8J7MH43</accession>
<organism evidence="2 3">
    <name type="scientific">Persicirhabdus sediminis</name>
    <dbReference type="NCBI Taxonomy" id="454144"/>
    <lineage>
        <taxon>Bacteria</taxon>
        <taxon>Pseudomonadati</taxon>
        <taxon>Verrucomicrobiota</taxon>
        <taxon>Verrucomicrobiia</taxon>
        <taxon>Verrucomicrobiales</taxon>
        <taxon>Verrucomicrobiaceae</taxon>
        <taxon>Persicirhabdus</taxon>
    </lineage>
</organism>
<feature type="transmembrane region" description="Helical" evidence="1">
    <location>
        <begin position="6"/>
        <end position="23"/>
    </location>
</feature>
<evidence type="ECO:0000313" key="2">
    <source>
        <dbReference type="EMBL" id="MBK1792860.1"/>
    </source>
</evidence>
<dbReference type="EMBL" id="JAENIM010000047">
    <property type="protein sequence ID" value="MBK1792860.1"/>
    <property type="molecule type" value="Genomic_DNA"/>
</dbReference>
<dbReference type="Proteomes" id="UP000624703">
    <property type="component" value="Unassembled WGS sequence"/>
</dbReference>
<gene>
    <name evidence="2" type="ORF">JIN82_16970</name>
</gene>
<keyword evidence="1" id="KW-1133">Transmembrane helix</keyword>
<name>A0A8J7MH43_9BACT</name>
<proteinExistence type="predicted"/>
<keyword evidence="1" id="KW-0472">Membrane</keyword>
<dbReference type="RefSeq" id="WP_200312865.1">
    <property type="nucleotide sequence ID" value="NZ_JAENIM010000047.1"/>
</dbReference>
<comment type="caution">
    <text evidence="2">The sequence shown here is derived from an EMBL/GenBank/DDBJ whole genome shotgun (WGS) entry which is preliminary data.</text>
</comment>
<evidence type="ECO:0000313" key="3">
    <source>
        <dbReference type="Proteomes" id="UP000624703"/>
    </source>
</evidence>
<feature type="transmembrane region" description="Helical" evidence="1">
    <location>
        <begin position="44"/>
        <end position="68"/>
    </location>
</feature>
<protein>
    <submittedName>
        <fullName evidence="2">Uncharacterized protein</fullName>
    </submittedName>
</protein>